<keyword evidence="2" id="KW-0812">Transmembrane</keyword>
<feature type="region of interest" description="Disordered" evidence="1">
    <location>
        <begin position="328"/>
        <end position="358"/>
    </location>
</feature>
<organism evidence="3 4">
    <name type="scientific">Agrocybe pediades</name>
    <dbReference type="NCBI Taxonomy" id="84607"/>
    <lineage>
        <taxon>Eukaryota</taxon>
        <taxon>Fungi</taxon>
        <taxon>Dikarya</taxon>
        <taxon>Basidiomycota</taxon>
        <taxon>Agaricomycotina</taxon>
        <taxon>Agaricomycetes</taxon>
        <taxon>Agaricomycetidae</taxon>
        <taxon>Agaricales</taxon>
        <taxon>Agaricineae</taxon>
        <taxon>Strophariaceae</taxon>
        <taxon>Agrocybe</taxon>
    </lineage>
</organism>
<name>A0A8H4VTM7_9AGAR</name>
<gene>
    <name evidence="3" type="ORF">D9613_009444</name>
</gene>
<dbReference type="EMBL" id="JAACJL010000002">
    <property type="protein sequence ID" value="KAF4622093.1"/>
    <property type="molecule type" value="Genomic_DNA"/>
</dbReference>
<feature type="transmembrane region" description="Helical" evidence="2">
    <location>
        <begin position="164"/>
        <end position="188"/>
    </location>
</feature>
<feature type="transmembrane region" description="Helical" evidence="2">
    <location>
        <begin position="89"/>
        <end position="110"/>
    </location>
</feature>
<feature type="transmembrane region" description="Helical" evidence="2">
    <location>
        <begin position="122"/>
        <end position="144"/>
    </location>
</feature>
<proteinExistence type="predicted"/>
<keyword evidence="2" id="KW-0472">Membrane</keyword>
<protein>
    <submittedName>
        <fullName evidence="3">Uncharacterized protein</fullName>
    </submittedName>
</protein>
<reference evidence="3 4" key="1">
    <citation type="submission" date="2019-12" db="EMBL/GenBank/DDBJ databases">
        <authorList>
            <person name="Floudas D."/>
            <person name="Bentzer J."/>
            <person name="Ahren D."/>
            <person name="Johansson T."/>
            <person name="Persson P."/>
            <person name="Tunlid A."/>
        </authorList>
    </citation>
    <scope>NUCLEOTIDE SEQUENCE [LARGE SCALE GENOMIC DNA]</scope>
    <source>
        <strain evidence="3 4">CBS 102.39</strain>
    </source>
</reference>
<accession>A0A8H4VTM7</accession>
<evidence type="ECO:0000256" key="2">
    <source>
        <dbReference type="SAM" id="Phobius"/>
    </source>
</evidence>
<sequence length="422" mass="46639">MVVLAAIPAIAFEIRRLEIASYFSVGSLSVFVWDLIYNFAHDYDLAKTHGADLASMIYFISRASTFGFVFTITIILTRPLGTLDTCTRYRIANIIFYNLLMASTLLLSYIRVCAVWNRSRPIVLLFGVLWLFALACSLTTIPGIQILKNPQFSDLCFEFIEGNYLAAAVLGPTVNHVLVFCAITYGLCRPRAMNQNFLDFGTGRGGGGYRVYVFGDTLPAFSKALLQSSQLCYAVVVLCGIFGLGWFFGYQSDASYRIAFVPIYATVVNIMFSWVFRKAKLGVFTIIPPPNFNTTDPNDANRTFGRGNGNGNGINIRELSVFPGRKKDLEANDDSASDHVEFKGGDSTPSPSETGHGTVHHTELIQEYVVARGGHHNVVEPVKIGVEQVIELVPDPPPPPSKKRPAGPRSSNRYPYNRNLDV</sequence>
<keyword evidence="2" id="KW-1133">Transmembrane helix</keyword>
<feature type="compositionally biased region" description="Basic and acidic residues" evidence="1">
    <location>
        <begin position="328"/>
        <end position="344"/>
    </location>
</feature>
<dbReference type="Proteomes" id="UP000521872">
    <property type="component" value="Unassembled WGS sequence"/>
</dbReference>
<feature type="transmembrane region" description="Helical" evidence="2">
    <location>
        <begin position="53"/>
        <end position="77"/>
    </location>
</feature>
<feature type="region of interest" description="Disordered" evidence="1">
    <location>
        <begin position="391"/>
        <end position="422"/>
    </location>
</feature>
<dbReference type="AlphaFoldDB" id="A0A8H4VTM7"/>
<feature type="transmembrane region" description="Helical" evidence="2">
    <location>
        <begin position="231"/>
        <end position="250"/>
    </location>
</feature>
<feature type="transmembrane region" description="Helical" evidence="2">
    <location>
        <begin position="256"/>
        <end position="276"/>
    </location>
</feature>
<keyword evidence="4" id="KW-1185">Reference proteome</keyword>
<comment type="caution">
    <text evidence="3">The sequence shown here is derived from an EMBL/GenBank/DDBJ whole genome shotgun (WGS) entry which is preliminary data.</text>
</comment>
<feature type="transmembrane region" description="Helical" evidence="2">
    <location>
        <begin position="21"/>
        <end position="41"/>
    </location>
</feature>
<evidence type="ECO:0000313" key="4">
    <source>
        <dbReference type="Proteomes" id="UP000521872"/>
    </source>
</evidence>
<evidence type="ECO:0000313" key="3">
    <source>
        <dbReference type="EMBL" id="KAF4622093.1"/>
    </source>
</evidence>
<evidence type="ECO:0000256" key="1">
    <source>
        <dbReference type="SAM" id="MobiDB-lite"/>
    </source>
</evidence>